<name>A0A6A4WAX7_AMPAM</name>
<keyword evidence="4" id="KW-1185">Reference proteome</keyword>
<dbReference type="AlphaFoldDB" id="A0A6A4WAX7"/>
<organism evidence="3 4">
    <name type="scientific">Amphibalanus amphitrite</name>
    <name type="common">Striped barnacle</name>
    <name type="synonym">Balanus amphitrite</name>
    <dbReference type="NCBI Taxonomy" id="1232801"/>
    <lineage>
        <taxon>Eukaryota</taxon>
        <taxon>Metazoa</taxon>
        <taxon>Ecdysozoa</taxon>
        <taxon>Arthropoda</taxon>
        <taxon>Crustacea</taxon>
        <taxon>Multicrustacea</taxon>
        <taxon>Cirripedia</taxon>
        <taxon>Thoracica</taxon>
        <taxon>Thoracicalcarea</taxon>
        <taxon>Balanomorpha</taxon>
        <taxon>Balanoidea</taxon>
        <taxon>Balanidae</taxon>
        <taxon>Amphibalaninae</taxon>
        <taxon>Amphibalanus</taxon>
    </lineage>
</organism>
<dbReference type="OrthoDB" id="6401747at2759"/>
<keyword evidence="2" id="KW-0732">Signal</keyword>
<proteinExistence type="predicted"/>
<feature type="compositionally biased region" description="Low complexity" evidence="1">
    <location>
        <begin position="106"/>
        <end position="165"/>
    </location>
</feature>
<feature type="compositionally biased region" description="Low complexity" evidence="1">
    <location>
        <begin position="243"/>
        <end position="273"/>
    </location>
</feature>
<feature type="signal peptide" evidence="2">
    <location>
        <begin position="1"/>
        <end position="17"/>
    </location>
</feature>
<feature type="region of interest" description="Disordered" evidence="1">
    <location>
        <begin position="46"/>
        <end position="74"/>
    </location>
</feature>
<feature type="compositionally biased region" description="Polar residues" evidence="1">
    <location>
        <begin position="59"/>
        <end position="74"/>
    </location>
</feature>
<feature type="region of interest" description="Disordered" evidence="1">
    <location>
        <begin position="185"/>
        <end position="223"/>
    </location>
</feature>
<dbReference type="Proteomes" id="UP000440578">
    <property type="component" value="Unassembled WGS sequence"/>
</dbReference>
<sequence length="445" mass="45030">MRCTALSLVALVASAAAYQIPPPSGLYETPTTDFGSAPTQLNEVSQAPIGSNVGDDGFSQVSDSTTSFSQQSNGAGCCGNVVPSGPLPVASGPVHGGVQPVLPGGSHSSSVISQSTQSAPSPSGLPSQSVSTQTVSGPSSSGVVSLSSDEQSQSSYYESTSSVSQPATGIQRPAVAQSVNGPLLQRPSNMFLDNPGQFQSNSFSQSSQTVGQTTVGQAPVGQAPINSDYSSNVFLNGGQDGAGASHFSSSSSEYYQQGSSDSSSQTSFQQSTGSGSGPSGQLTGFGSNPTGPQSTLVSQQTPQQPGFAPSGQQSTFVSQQTPQQPSFGPAQSGLPTTVSQTGSNLGQPSVPLASGQLLNRHPGGGGSGPLGHQTRTCSTSLVCVPIAMCNPYTGFVRGGLLFEPEEPTLQPTVALDRCTELKDGGTGDGVCCQMPHINDPWPRDQ</sequence>
<protein>
    <submittedName>
        <fullName evidence="3">Uncharacterized protein</fullName>
    </submittedName>
</protein>
<reference evidence="3 4" key="1">
    <citation type="submission" date="2019-07" db="EMBL/GenBank/DDBJ databases">
        <title>Draft genome assembly of a fouling barnacle, Amphibalanus amphitrite (Darwin, 1854): The first reference genome for Thecostraca.</title>
        <authorList>
            <person name="Kim W."/>
        </authorList>
    </citation>
    <scope>NUCLEOTIDE SEQUENCE [LARGE SCALE GENOMIC DNA]</scope>
    <source>
        <strain evidence="3">SNU_AA5</strain>
        <tissue evidence="3">Soma without cirri and trophi</tissue>
    </source>
</reference>
<evidence type="ECO:0000313" key="4">
    <source>
        <dbReference type="Proteomes" id="UP000440578"/>
    </source>
</evidence>
<feature type="compositionally biased region" description="Polar residues" evidence="1">
    <location>
        <begin position="282"/>
        <end position="326"/>
    </location>
</feature>
<feature type="compositionally biased region" description="Polar residues" evidence="1">
    <location>
        <begin position="333"/>
        <end position="347"/>
    </location>
</feature>
<feature type="chain" id="PRO_5025685965" evidence="2">
    <location>
        <begin position="18"/>
        <end position="445"/>
    </location>
</feature>
<evidence type="ECO:0000313" key="3">
    <source>
        <dbReference type="EMBL" id="KAF0299258.1"/>
    </source>
</evidence>
<feature type="compositionally biased region" description="Low complexity" evidence="1">
    <location>
        <begin position="197"/>
        <end position="208"/>
    </location>
</feature>
<dbReference type="EMBL" id="VIIS01001379">
    <property type="protein sequence ID" value="KAF0299258.1"/>
    <property type="molecule type" value="Genomic_DNA"/>
</dbReference>
<feature type="region of interest" description="Disordered" evidence="1">
    <location>
        <begin position="90"/>
        <end position="169"/>
    </location>
</feature>
<evidence type="ECO:0000256" key="2">
    <source>
        <dbReference type="SAM" id="SignalP"/>
    </source>
</evidence>
<comment type="caution">
    <text evidence="3">The sequence shown here is derived from an EMBL/GenBank/DDBJ whole genome shotgun (WGS) entry which is preliminary data.</text>
</comment>
<accession>A0A6A4WAX7</accession>
<gene>
    <name evidence="3" type="ORF">FJT64_027951</name>
</gene>
<feature type="region of interest" description="Disordered" evidence="1">
    <location>
        <begin position="243"/>
        <end position="372"/>
    </location>
</feature>
<evidence type="ECO:0000256" key="1">
    <source>
        <dbReference type="SAM" id="MobiDB-lite"/>
    </source>
</evidence>